<reference evidence="2 3" key="1">
    <citation type="submission" date="2019-04" db="EMBL/GenBank/DDBJ databases">
        <title>Friends and foes A comparative genomics study of 23 Aspergillus species from section Flavi.</title>
        <authorList>
            <consortium name="DOE Joint Genome Institute"/>
            <person name="Kjaerbolling I."/>
            <person name="Vesth T."/>
            <person name="Frisvad J.C."/>
            <person name="Nybo J.L."/>
            <person name="Theobald S."/>
            <person name="Kildgaard S."/>
            <person name="Isbrandt T."/>
            <person name="Kuo A."/>
            <person name="Sato A."/>
            <person name="Lyhne E.K."/>
            <person name="Kogle M.E."/>
            <person name="Wiebenga A."/>
            <person name="Kun R.S."/>
            <person name="Lubbers R.J."/>
            <person name="Makela M.R."/>
            <person name="Barry K."/>
            <person name="Chovatia M."/>
            <person name="Clum A."/>
            <person name="Daum C."/>
            <person name="Haridas S."/>
            <person name="He G."/>
            <person name="LaButti K."/>
            <person name="Lipzen A."/>
            <person name="Mondo S."/>
            <person name="Riley R."/>
            <person name="Salamov A."/>
            <person name="Simmons B.A."/>
            <person name="Magnuson J.K."/>
            <person name="Henrissat B."/>
            <person name="Mortensen U.H."/>
            <person name="Larsen T.O."/>
            <person name="Devries R.P."/>
            <person name="Grigoriev I.V."/>
            <person name="Machida M."/>
            <person name="Baker S.E."/>
            <person name="Andersen M.R."/>
        </authorList>
    </citation>
    <scope>NUCLEOTIDE SEQUENCE [LARGE SCALE GENOMIC DNA]</scope>
    <source>
        <strain evidence="2 3">CBS 117625</strain>
    </source>
</reference>
<protein>
    <recommendedName>
        <fullName evidence="4">Ankyrin repeat-containing domain protein</fullName>
    </recommendedName>
</protein>
<evidence type="ECO:0008006" key="4">
    <source>
        <dbReference type="Google" id="ProtNLM"/>
    </source>
</evidence>
<proteinExistence type="predicted"/>
<evidence type="ECO:0000256" key="1">
    <source>
        <dbReference type="PROSITE-ProRule" id="PRU00023"/>
    </source>
</evidence>
<dbReference type="AlphaFoldDB" id="A0A5N6SBM1"/>
<dbReference type="RefSeq" id="XP_031908169.1">
    <property type="nucleotide sequence ID" value="XM_032056076.1"/>
</dbReference>
<accession>A0A5N6SBM1</accession>
<dbReference type="Proteomes" id="UP000325672">
    <property type="component" value="Unassembled WGS sequence"/>
</dbReference>
<keyword evidence="3" id="KW-1185">Reference proteome</keyword>
<dbReference type="InterPro" id="IPR002110">
    <property type="entry name" value="Ankyrin_rpt"/>
</dbReference>
<evidence type="ECO:0000313" key="3">
    <source>
        <dbReference type="Proteomes" id="UP000325672"/>
    </source>
</evidence>
<sequence length="59" mass="6388">MSLLGATVNGNVETVITLLRAGADVDMADEEGRPVVHKARRGNLEIMGFPVVHKPARDY</sequence>
<dbReference type="Gene3D" id="1.25.40.20">
    <property type="entry name" value="Ankyrin repeat-containing domain"/>
    <property type="match status" value="1"/>
</dbReference>
<name>A0A5N6SBM1_ASPPS</name>
<dbReference type="PROSITE" id="PS50088">
    <property type="entry name" value="ANK_REPEAT"/>
    <property type="match status" value="1"/>
</dbReference>
<dbReference type="OrthoDB" id="539213at2759"/>
<gene>
    <name evidence="2" type="ORF">BDV38DRAFT_262162</name>
</gene>
<organism evidence="2 3">
    <name type="scientific">Aspergillus pseudotamarii</name>
    <dbReference type="NCBI Taxonomy" id="132259"/>
    <lineage>
        <taxon>Eukaryota</taxon>
        <taxon>Fungi</taxon>
        <taxon>Dikarya</taxon>
        <taxon>Ascomycota</taxon>
        <taxon>Pezizomycotina</taxon>
        <taxon>Eurotiomycetes</taxon>
        <taxon>Eurotiomycetidae</taxon>
        <taxon>Eurotiales</taxon>
        <taxon>Aspergillaceae</taxon>
        <taxon>Aspergillus</taxon>
        <taxon>Aspergillus subgen. Circumdati</taxon>
    </lineage>
</organism>
<dbReference type="InterPro" id="IPR036770">
    <property type="entry name" value="Ankyrin_rpt-contain_sf"/>
</dbReference>
<feature type="repeat" description="ANK" evidence="1">
    <location>
        <begin position="1"/>
        <end position="30"/>
    </location>
</feature>
<dbReference type="EMBL" id="ML743640">
    <property type="protein sequence ID" value="KAE8132106.1"/>
    <property type="molecule type" value="Genomic_DNA"/>
</dbReference>
<evidence type="ECO:0000313" key="2">
    <source>
        <dbReference type="EMBL" id="KAE8132106.1"/>
    </source>
</evidence>
<dbReference type="GeneID" id="43640286"/>
<dbReference type="SUPFAM" id="SSF48403">
    <property type="entry name" value="Ankyrin repeat"/>
    <property type="match status" value="1"/>
</dbReference>
<keyword evidence="1" id="KW-0040">ANK repeat</keyword>